<dbReference type="SUPFAM" id="SSF53756">
    <property type="entry name" value="UDP-Glycosyltransferase/glycogen phosphorylase"/>
    <property type="match status" value="1"/>
</dbReference>
<dbReference type="PANTHER" id="PTHR12526:SF510">
    <property type="entry name" value="D-INOSITOL 3-PHOSPHATE GLYCOSYLTRANSFERASE"/>
    <property type="match status" value="1"/>
</dbReference>
<proteinExistence type="predicted"/>
<organism evidence="4 5">
    <name type="scientific">Microcystis aeruginosa Ma_OC_H_19870700_S124</name>
    <dbReference type="NCBI Taxonomy" id="2486262"/>
    <lineage>
        <taxon>Bacteria</taxon>
        <taxon>Bacillati</taxon>
        <taxon>Cyanobacteriota</taxon>
        <taxon>Cyanophyceae</taxon>
        <taxon>Oscillatoriophycideae</taxon>
        <taxon>Chroococcales</taxon>
        <taxon>Microcystaceae</taxon>
        <taxon>Microcystis</taxon>
    </lineage>
</organism>
<evidence type="ECO:0000256" key="2">
    <source>
        <dbReference type="ARBA" id="ARBA00022679"/>
    </source>
</evidence>
<evidence type="ECO:0000256" key="1">
    <source>
        <dbReference type="ARBA" id="ARBA00022676"/>
    </source>
</evidence>
<protein>
    <submittedName>
        <fullName evidence="4">Glycosyltransferase</fullName>
    </submittedName>
</protein>
<dbReference type="PANTHER" id="PTHR12526">
    <property type="entry name" value="GLYCOSYLTRANSFERASE"/>
    <property type="match status" value="1"/>
</dbReference>
<dbReference type="EMBL" id="SFBR01000034">
    <property type="protein sequence ID" value="TRT89279.1"/>
    <property type="molecule type" value="Genomic_DNA"/>
</dbReference>
<name>A0A552AUX9_MICAE</name>
<sequence>MRIIIATTQAPFIYGGAEILATQLCQSLQEAGHEAEIVAIPFQAYPLERILDTMLSCRLLDISSFNGQNIDRLIGLKFPAYLIKHPDKVLWLLHQHRQAYDLWGGKYDGLDISANGLPIRESIIRADNKVCAECQGIYTISQKVVRRLKTYNNVDSIPLYHPPQDADSFYFQEEEGYFFFPSRINQIKRQELVVEALAKTTHPIPVIFAGKAEGNFDIYLREKIAKLGLTERAMFIGKITNEQKIAHYAKSLGVVYPPFDEDYGYVTLEGMLASKPVITCQDSGGPLEFIRDRETGLIVEPTAHALAAAMDEIWENRSWAKQLGKAAYEHYQNLDISWSNVLSKLLA</sequence>
<dbReference type="Pfam" id="PF00534">
    <property type="entry name" value="Glycos_transf_1"/>
    <property type="match status" value="1"/>
</dbReference>
<evidence type="ECO:0000259" key="3">
    <source>
        <dbReference type="Pfam" id="PF00534"/>
    </source>
</evidence>
<dbReference type="Proteomes" id="UP000316280">
    <property type="component" value="Unassembled WGS sequence"/>
</dbReference>
<dbReference type="GO" id="GO:0016757">
    <property type="term" value="F:glycosyltransferase activity"/>
    <property type="evidence" value="ECO:0007669"/>
    <property type="project" value="UniProtKB-KW"/>
</dbReference>
<dbReference type="AlphaFoldDB" id="A0A552AUX9"/>
<evidence type="ECO:0000313" key="5">
    <source>
        <dbReference type="Proteomes" id="UP000316280"/>
    </source>
</evidence>
<dbReference type="Gene3D" id="3.40.50.2000">
    <property type="entry name" value="Glycogen Phosphorylase B"/>
    <property type="match status" value="2"/>
</dbReference>
<dbReference type="InterPro" id="IPR001296">
    <property type="entry name" value="Glyco_trans_1"/>
</dbReference>
<feature type="domain" description="Glycosyl transferase family 1" evidence="3">
    <location>
        <begin position="171"/>
        <end position="329"/>
    </location>
</feature>
<keyword evidence="1" id="KW-0328">Glycosyltransferase</keyword>
<keyword evidence="2 4" id="KW-0808">Transferase</keyword>
<evidence type="ECO:0000313" key="4">
    <source>
        <dbReference type="EMBL" id="TRT89279.1"/>
    </source>
</evidence>
<comment type="caution">
    <text evidence="4">The sequence shown here is derived from an EMBL/GenBank/DDBJ whole genome shotgun (WGS) entry which is preliminary data.</text>
</comment>
<dbReference type="CDD" id="cd03801">
    <property type="entry name" value="GT4_PimA-like"/>
    <property type="match status" value="1"/>
</dbReference>
<reference evidence="4 5" key="1">
    <citation type="submission" date="2019-01" db="EMBL/GenBank/DDBJ databases">
        <title>Coherence of Microcystis species and biogeography revealed through population genomics.</title>
        <authorList>
            <person name="Perez-Carrascal O.M."/>
            <person name="Terrat Y."/>
            <person name="Giani A."/>
            <person name="Fortin N."/>
            <person name="Tromas N."/>
            <person name="Shapiro B.J."/>
        </authorList>
    </citation>
    <scope>NUCLEOTIDE SEQUENCE [LARGE SCALE GENOMIC DNA]</scope>
    <source>
        <strain evidence="4">Ma_OC_H_19870700_S124</strain>
    </source>
</reference>
<gene>
    <name evidence="4" type="ORF">EWV63_04255</name>
</gene>
<accession>A0A552AUX9</accession>